<evidence type="ECO:0000313" key="5">
    <source>
        <dbReference type="Proteomes" id="UP000199603"/>
    </source>
</evidence>
<reference evidence="4 5" key="1">
    <citation type="submission" date="2016-10" db="EMBL/GenBank/DDBJ databases">
        <authorList>
            <person name="de Groot N.N."/>
        </authorList>
    </citation>
    <scope>NUCLEOTIDE SEQUENCE [LARGE SCALE GENOMIC DNA]</scope>
    <source>
        <strain evidence="4 5">DSM 16957</strain>
    </source>
</reference>
<dbReference type="RefSeq" id="WP_091241989.1">
    <property type="nucleotide sequence ID" value="NZ_FNAG01000004.1"/>
</dbReference>
<dbReference type="InterPro" id="IPR013196">
    <property type="entry name" value="HTH_11"/>
</dbReference>
<proteinExistence type="predicted"/>
<gene>
    <name evidence="4" type="ORF">SAMN04488509_104206</name>
</gene>
<dbReference type="OrthoDB" id="9807255at2"/>
<evidence type="ECO:0000259" key="3">
    <source>
        <dbReference type="Pfam" id="PF25583"/>
    </source>
</evidence>
<dbReference type="Gene3D" id="1.10.10.10">
    <property type="entry name" value="Winged helix-like DNA-binding domain superfamily/Winged helix DNA-binding domain"/>
    <property type="match status" value="1"/>
</dbReference>
<keyword evidence="5" id="KW-1185">Reference proteome</keyword>
<dbReference type="AlphaFoldDB" id="A0A1G6WBN8"/>
<feature type="domain" description="Helix-turn-helix type 11" evidence="1">
    <location>
        <begin position="6"/>
        <end position="57"/>
    </location>
</feature>
<dbReference type="Pfam" id="PF25583">
    <property type="entry name" value="WCX"/>
    <property type="match status" value="1"/>
</dbReference>
<dbReference type="InterPro" id="IPR036388">
    <property type="entry name" value="WH-like_DNA-bd_sf"/>
</dbReference>
<dbReference type="InterPro" id="IPR057727">
    <property type="entry name" value="WCX_dom"/>
</dbReference>
<accession>A0A1G6WBN8</accession>
<sequence length="323" mass="36735">MDRHERTLTLHRILKVARYPVSAQRLMDELQCSRATLYRDIAFLRDSLGAPIESSEDPSGFRYADDEAERFELPGLWLTSDELHALLAAQQLLERTGAGVLSEAIEPLRGRIDALLAEQSGGKRWPLQRVRVVGHGSRPLDQQSFRAVASAVLERKRLSFDYRARSTDTPTRRQVSPQRLTHYRNHWYLDAFDHEREGLRSFALDRIRGPRVQDETAIDMAEAELDQQLSSSYGIFSGTPKAVATIRFSPHAARWVADEHWHSKQEGRFLDDGSYELKLPYSNPKELLMDVLKYGPDAEVMAPPALRQEARILLKLAASAYGD</sequence>
<keyword evidence="4" id="KW-0238">DNA-binding</keyword>
<dbReference type="Pfam" id="PF13280">
    <property type="entry name" value="WYL"/>
    <property type="match status" value="1"/>
</dbReference>
<evidence type="ECO:0000259" key="2">
    <source>
        <dbReference type="Pfam" id="PF13280"/>
    </source>
</evidence>
<evidence type="ECO:0000313" key="4">
    <source>
        <dbReference type="EMBL" id="SDD62647.1"/>
    </source>
</evidence>
<dbReference type="PANTHER" id="PTHR34580">
    <property type="match status" value="1"/>
</dbReference>
<dbReference type="Proteomes" id="UP000199603">
    <property type="component" value="Unassembled WGS sequence"/>
</dbReference>
<feature type="domain" description="WYL" evidence="2">
    <location>
        <begin position="145"/>
        <end position="211"/>
    </location>
</feature>
<evidence type="ECO:0000259" key="1">
    <source>
        <dbReference type="Pfam" id="PF08279"/>
    </source>
</evidence>
<dbReference type="InterPro" id="IPR026881">
    <property type="entry name" value="WYL_dom"/>
</dbReference>
<feature type="domain" description="WCX" evidence="3">
    <location>
        <begin position="244"/>
        <end position="315"/>
    </location>
</feature>
<organism evidence="4 5">
    <name type="scientific">Aquimonas voraii</name>
    <dbReference type="NCBI Taxonomy" id="265719"/>
    <lineage>
        <taxon>Bacteria</taxon>
        <taxon>Pseudomonadati</taxon>
        <taxon>Pseudomonadota</taxon>
        <taxon>Gammaproteobacteria</taxon>
        <taxon>Lysobacterales</taxon>
        <taxon>Lysobacteraceae</taxon>
        <taxon>Aquimonas</taxon>
    </lineage>
</organism>
<dbReference type="InterPro" id="IPR036390">
    <property type="entry name" value="WH_DNA-bd_sf"/>
</dbReference>
<protein>
    <submittedName>
        <fullName evidence="4">Predicted DNA-binding transcriptional regulator YafY, contains an HTH and WYL domains</fullName>
    </submittedName>
</protein>
<dbReference type="PROSITE" id="PS52050">
    <property type="entry name" value="WYL"/>
    <property type="match status" value="1"/>
</dbReference>
<dbReference type="STRING" id="265719.SAMN04488509_104206"/>
<dbReference type="SUPFAM" id="SSF46785">
    <property type="entry name" value="Winged helix' DNA-binding domain"/>
    <property type="match status" value="1"/>
</dbReference>
<dbReference type="EMBL" id="FNAG01000004">
    <property type="protein sequence ID" value="SDD62647.1"/>
    <property type="molecule type" value="Genomic_DNA"/>
</dbReference>
<dbReference type="InterPro" id="IPR051534">
    <property type="entry name" value="CBASS_pafABC_assoc_protein"/>
</dbReference>
<dbReference type="PANTHER" id="PTHR34580:SF3">
    <property type="entry name" value="PROTEIN PAFB"/>
    <property type="match status" value="1"/>
</dbReference>
<name>A0A1G6WBN8_9GAMM</name>
<dbReference type="GO" id="GO:0003677">
    <property type="term" value="F:DNA binding"/>
    <property type="evidence" value="ECO:0007669"/>
    <property type="project" value="UniProtKB-KW"/>
</dbReference>
<dbReference type="Pfam" id="PF08279">
    <property type="entry name" value="HTH_11"/>
    <property type="match status" value="1"/>
</dbReference>